<organism evidence="5 6">
    <name type="scientific">Humibacillus xanthopallidus</name>
    <dbReference type="NCBI Taxonomy" id="412689"/>
    <lineage>
        <taxon>Bacteria</taxon>
        <taxon>Bacillati</taxon>
        <taxon>Actinomycetota</taxon>
        <taxon>Actinomycetes</taxon>
        <taxon>Micrococcales</taxon>
        <taxon>Intrasporangiaceae</taxon>
        <taxon>Humibacillus</taxon>
    </lineage>
</organism>
<sequence>MLPHLPTAGVLLVDLARSSGGAETRVVDTAKGLHDRGHEVAVVCLKGSRLADAVRQVDVPVLAVARSKKDPRLVFALRRLLREHDGWVVDVHNAQSQLAVHLAGRGRLPSGRLVATIHSEYRESERRPLGFSAHEAVLRRTIRSGWRLVAVTTSVRRNLEELGAATGDIDVIWSGIAGRRCAAAAGGSTVREQLGLRPHDFLVVAVGRMVAVKNFQLAIRAIHQLHNTLPAARLLLVGDGPERPKLEQLARDLSGPSDLVRFAGHRDDVPDLLTAADAMVITSTTEGLPYVLLEAAAARTPVVSTRVGAMAEVFGDGAVAFIAAGAEKQPAGAQLVADELLSLARSPSRRELMVARAEALQRDRLSLSSMLTATLRTYHLTSGPQPEPTPITLEIKA</sequence>
<accession>A0A543I1Q7</accession>
<protein>
    <recommendedName>
        <fullName evidence="1">D-inositol 3-phosphate glycosyltransferase</fullName>
    </recommendedName>
</protein>
<dbReference type="InterPro" id="IPR028098">
    <property type="entry name" value="Glyco_trans_4-like_N"/>
</dbReference>
<keyword evidence="6" id="KW-1185">Reference proteome</keyword>
<evidence type="ECO:0000256" key="3">
    <source>
        <dbReference type="ARBA" id="ARBA00022679"/>
    </source>
</evidence>
<keyword evidence="3 5" id="KW-0808">Transferase</keyword>
<gene>
    <name evidence="5" type="ORF">FBY41_0896</name>
</gene>
<reference evidence="5 6" key="1">
    <citation type="submission" date="2019-06" db="EMBL/GenBank/DDBJ databases">
        <title>Genome sequencing of plant associated microbes to promote plant fitness in Sorghum bicolor and Oryza sativa.</title>
        <authorList>
            <person name="Coleman-Derr D."/>
        </authorList>
    </citation>
    <scope>NUCLEOTIDE SEQUENCE [LARGE SCALE GENOMIC DNA]</scope>
    <source>
        <strain evidence="5 6">KV-663</strain>
    </source>
</reference>
<dbReference type="Pfam" id="PF13692">
    <property type="entry name" value="Glyco_trans_1_4"/>
    <property type="match status" value="1"/>
</dbReference>
<dbReference type="Gene3D" id="3.40.50.2000">
    <property type="entry name" value="Glycogen Phosphorylase B"/>
    <property type="match status" value="2"/>
</dbReference>
<name>A0A543I1Q7_9MICO</name>
<dbReference type="PANTHER" id="PTHR45947">
    <property type="entry name" value="SULFOQUINOVOSYL TRANSFERASE SQD2"/>
    <property type="match status" value="1"/>
</dbReference>
<dbReference type="InterPro" id="IPR050194">
    <property type="entry name" value="Glycosyltransferase_grp1"/>
</dbReference>
<dbReference type="Proteomes" id="UP000316747">
    <property type="component" value="Unassembled WGS sequence"/>
</dbReference>
<evidence type="ECO:0000259" key="4">
    <source>
        <dbReference type="Pfam" id="PF13439"/>
    </source>
</evidence>
<dbReference type="PANTHER" id="PTHR45947:SF3">
    <property type="entry name" value="SULFOQUINOVOSYL TRANSFERASE SQD2"/>
    <property type="match status" value="1"/>
</dbReference>
<comment type="caution">
    <text evidence="5">The sequence shown here is derived from an EMBL/GenBank/DDBJ whole genome shotgun (WGS) entry which is preliminary data.</text>
</comment>
<dbReference type="AlphaFoldDB" id="A0A543I1Q7"/>
<dbReference type="Pfam" id="PF13439">
    <property type="entry name" value="Glyco_transf_4"/>
    <property type="match status" value="1"/>
</dbReference>
<dbReference type="EMBL" id="VFPM01000001">
    <property type="protein sequence ID" value="TQM64527.1"/>
    <property type="molecule type" value="Genomic_DNA"/>
</dbReference>
<dbReference type="GO" id="GO:1901137">
    <property type="term" value="P:carbohydrate derivative biosynthetic process"/>
    <property type="evidence" value="ECO:0007669"/>
    <property type="project" value="UniProtKB-ARBA"/>
</dbReference>
<evidence type="ECO:0000256" key="2">
    <source>
        <dbReference type="ARBA" id="ARBA00022676"/>
    </source>
</evidence>
<proteinExistence type="predicted"/>
<feature type="domain" description="Glycosyltransferase subfamily 4-like N-terminal" evidence="4">
    <location>
        <begin position="20"/>
        <end position="176"/>
    </location>
</feature>
<keyword evidence="2" id="KW-0328">Glycosyltransferase</keyword>
<evidence type="ECO:0000256" key="1">
    <source>
        <dbReference type="ARBA" id="ARBA00021292"/>
    </source>
</evidence>
<dbReference type="CDD" id="cd03811">
    <property type="entry name" value="GT4_GT28_WabH-like"/>
    <property type="match status" value="1"/>
</dbReference>
<dbReference type="GO" id="GO:0016757">
    <property type="term" value="F:glycosyltransferase activity"/>
    <property type="evidence" value="ECO:0007669"/>
    <property type="project" value="UniProtKB-KW"/>
</dbReference>
<dbReference type="SUPFAM" id="SSF53756">
    <property type="entry name" value="UDP-Glycosyltransferase/glycogen phosphorylase"/>
    <property type="match status" value="1"/>
</dbReference>
<evidence type="ECO:0000313" key="5">
    <source>
        <dbReference type="EMBL" id="TQM64527.1"/>
    </source>
</evidence>
<evidence type="ECO:0000313" key="6">
    <source>
        <dbReference type="Proteomes" id="UP000316747"/>
    </source>
</evidence>